<proteinExistence type="predicted"/>
<dbReference type="Proteomes" id="UP001469553">
    <property type="component" value="Unassembled WGS sequence"/>
</dbReference>
<feature type="region of interest" description="Disordered" evidence="1">
    <location>
        <begin position="86"/>
        <end position="106"/>
    </location>
</feature>
<name>A0ABV0ZIM5_9TELE</name>
<organism evidence="2 3">
    <name type="scientific">Ameca splendens</name>
    <dbReference type="NCBI Taxonomy" id="208324"/>
    <lineage>
        <taxon>Eukaryota</taxon>
        <taxon>Metazoa</taxon>
        <taxon>Chordata</taxon>
        <taxon>Craniata</taxon>
        <taxon>Vertebrata</taxon>
        <taxon>Euteleostomi</taxon>
        <taxon>Actinopterygii</taxon>
        <taxon>Neopterygii</taxon>
        <taxon>Teleostei</taxon>
        <taxon>Neoteleostei</taxon>
        <taxon>Acanthomorphata</taxon>
        <taxon>Ovalentaria</taxon>
        <taxon>Atherinomorphae</taxon>
        <taxon>Cyprinodontiformes</taxon>
        <taxon>Goodeidae</taxon>
        <taxon>Ameca</taxon>
    </lineage>
</organism>
<gene>
    <name evidence="2" type="ORF">AMECASPLE_000589</name>
</gene>
<evidence type="ECO:0000313" key="3">
    <source>
        <dbReference type="Proteomes" id="UP001469553"/>
    </source>
</evidence>
<evidence type="ECO:0000256" key="1">
    <source>
        <dbReference type="SAM" id="MobiDB-lite"/>
    </source>
</evidence>
<dbReference type="EMBL" id="JAHRIP010065850">
    <property type="protein sequence ID" value="MEQ2305692.1"/>
    <property type="molecule type" value="Genomic_DNA"/>
</dbReference>
<reference evidence="2 3" key="1">
    <citation type="submission" date="2021-06" db="EMBL/GenBank/DDBJ databases">
        <authorList>
            <person name="Palmer J.M."/>
        </authorList>
    </citation>
    <scope>NUCLEOTIDE SEQUENCE [LARGE SCALE GENOMIC DNA]</scope>
    <source>
        <strain evidence="2 3">AS_MEX2019</strain>
        <tissue evidence="2">Muscle</tissue>
    </source>
</reference>
<sequence length="106" mass="12102">MMKSLSIAAEKPYVDEVRECLHMEEGGSELDHKREVDGRSDVTRWVAAGETEQEVRNGKRLFLMFSPCRDVFCWEITRETLSVCPSTGRESSSLRLHGLTSPEVRQ</sequence>
<accession>A0ABV0ZIM5</accession>
<evidence type="ECO:0000313" key="2">
    <source>
        <dbReference type="EMBL" id="MEQ2305692.1"/>
    </source>
</evidence>
<comment type="caution">
    <text evidence="2">The sequence shown here is derived from an EMBL/GenBank/DDBJ whole genome shotgun (WGS) entry which is preliminary data.</text>
</comment>
<protein>
    <submittedName>
        <fullName evidence="2">Uncharacterized protein</fullName>
    </submittedName>
</protein>
<keyword evidence="3" id="KW-1185">Reference proteome</keyword>